<gene>
    <name evidence="7" type="ORF">PHACADRAFT_201812</name>
</gene>
<keyword evidence="3" id="KW-1133">Transmembrane helix</keyword>
<dbReference type="Proteomes" id="UP000008370">
    <property type="component" value="Unassembled WGS sequence"/>
</dbReference>
<organism evidence="7 8">
    <name type="scientific">Phanerochaete carnosa (strain HHB-10118-sp)</name>
    <name type="common">White-rot fungus</name>
    <name type="synonym">Peniophora carnosa</name>
    <dbReference type="NCBI Taxonomy" id="650164"/>
    <lineage>
        <taxon>Eukaryota</taxon>
        <taxon>Fungi</taxon>
        <taxon>Dikarya</taxon>
        <taxon>Basidiomycota</taxon>
        <taxon>Agaricomycotina</taxon>
        <taxon>Agaricomycetes</taxon>
        <taxon>Polyporales</taxon>
        <taxon>Phanerochaetaceae</taxon>
        <taxon>Phanerochaete</taxon>
    </lineage>
</organism>
<dbReference type="GO" id="GO:0016887">
    <property type="term" value="F:ATP hydrolysis activity"/>
    <property type="evidence" value="ECO:0007669"/>
    <property type="project" value="InterPro"/>
</dbReference>
<evidence type="ECO:0000256" key="5">
    <source>
        <dbReference type="SAM" id="MobiDB-lite"/>
    </source>
</evidence>
<dbReference type="PANTHER" id="PTHR24221">
    <property type="entry name" value="ATP-BINDING CASSETTE SUB-FAMILY B"/>
    <property type="match status" value="1"/>
</dbReference>
<evidence type="ECO:0000259" key="6">
    <source>
        <dbReference type="PROSITE" id="PS50893"/>
    </source>
</evidence>
<dbReference type="PROSITE" id="PS50893">
    <property type="entry name" value="ABC_TRANSPORTER_2"/>
    <property type="match status" value="1"/>
</dbReference>
<evidence type="ECO:0000256" key="1">
    <source>
        <dbReference type="ARBA" id="ARBA00004141"/>
    </source>
</evidence>
<keyword evidence="4" id="KW-0472">Membrane</keyword>
<dbReference type="InParanoid" id="K5WGK4"/>
<dbReference type="GeneID" id="18911717"/>
<dbReference type="InterPro" id="IPR027417">
    <property type="entry name" value="P-loop_NTPase"/>
</dbReference>
<evidence type="ECO:0000313" key="7">
    <source>
        <dbReference type="EMBL" id="EKM49292.1"/>
    </source>
</evidence>
<dbReference type="SUPFAM" id="SSF90123">
    <property type="entry name" value="ABC transporter transmembrane region"/>
    <property type="match status" value="1"/>
</dbReference>
<dbReference type="GO" id="GO:0140359">
    <property type="term" value="F:ABC-type transporter activity"/>
    <property type="evidence" value="ECO:0007669"/>
    <property type="project" value="InterPro"/>
</dbReference>
<keyword evidence="2" id="KW-0812">Transmembrane</keyword>
<evidence type="ECO:0000256" key="4">
    <source>
        <dbReference type="ARBA" id="ARBA00023136"/>
    </source>
</evidence>
<proteinExistence type="predicted"/>
<evidence type="ECO:0000256" key="3">
    <source>
        <dbReference type="ARBA" id="ARBA00022989"/>
    </source>
</evidence>
<sequence>MVGLTCIPLVILGGFVHLHIVIIKDQKNKKAHEHSTHLACEAAGSIRTVASLTREEDCLHLYSESLEGPLQESKTSSFWSNMLYTITQLMWTCGAAADIVNLLDSKPSIDADSTEGSIHFENIHFWYPTCPGVCILRDLNLTVGSGTYVALVGASGCGKRTTIQLPIEYRKHIALASQEPTLYASTIRFNILLGATKPAKKNSRPSLPDSFDAEVGGKGSQLSGDHCDCADNSTLEKIVQKALDSAAKGQTTIVIAHRLPTIQNADCIYFIKDGAVHKSGIHDKLIALCGGYYECVQIQALNKR</sequence>
<dbReference type="Pfam" id="PF00664">
    <property type="entry name" value="ABC_membrane"/>
    <property type="match status" value="1"/>
</dbReference>
<dbReference type="OrthoDB" id="6500128at2759"/>
<dbReference type="PANTHER" id="PTHR24221:SF648">
    <property type="entry name" value="ABC-TYPE TRANSPORTER ATR1"/>
    <property type="match status" value="1"/>
</dbReference>
<dbReference type="InterPro" id="IPR003439">
    <property type="entry name" value="ABC_transporter-like_ATP-bd"/>
</dbReference>
<evidence type="ECO:0000256" key="2">
    <source>
        <dbReference type="ARBA" id="ARBA00022692"/>
    </source>
</evidence>
<dbReference type="GO" id="GO:0016020">
    <property type="term" value="C:membrane"/>
    <property type="evidence" value="ECO:0007669"/>
    <property type="project" value="UniProtKB-SubCell"/>
</dbReference>
<dbReference type="RefSeq" id="XP_007402153.1">
    <property type="nucleotide sequence ID" value="XM_007402091.1"/>
</dbReference>
<dbReference type="EMBL" id="JH930490">
    <property type="protein sequence ID" value="EKM49292.1"/>
    <property type="molecule type" value="Genomic_DNA"/>
</dbReference>
<dbReference type="SUPFAM" id="SSF52540">
    <property type="entry name" value="P-loop containing nucleoside triphosphate hydrolases"/>
    <property type="match status" value="1"/>
</dbReference>
<feature type="region of interest" description="Disordered" evidence="5">
    <location>
        <begin position="198"/>
        <end position="217"/>
    </location>
</feature>
<keyword evidence="8" id="KW-1185">Reference proteome</keyword>
<name>K5WGK4_PHACS</name>
<reference evidence="7 8" key="1">
    <citation type="journal article" date="2012" name="BMC Genomics">
        <title>Comparative genomics of the white-rot fungi, Phanerochaete carnosa and P. chrysosporium, to elucidate the genetic basis of the distinct wood types they colonize.</title>
        <authorList>
            <person name="Suzuki H."/>
            <person name="MacDonald J."/>
            <person name="Syed K."/>
            <person name="Salamov A."/>
            <person name="Hori C."/>
            <person name="Aerts A."/>
            <person name="Henrissat B."/>
            <person name="Wiebenga A."/>
            <person name="vanKuyk P.A."/>
            <person name="Barry K."/>
            <person name="Lindquist E."/>
            <person name="LaButti K."/>
            <person name="Lapidus A."/>
            <person name="Lucas S."/>
            <person name="Coutinho P."/>
            <person name="Gong Y."/>
            <person name="Samejima M."/>
            <person name="Mahadevan R."/>
            <person name="Abou-Zaid M."/>
            <person name="de Vries R.P."/>
            <person name="Igarashi K."/>
            <person name="Yadav J.S."/>
            <person name="Grigoriev I.V."/>
            <person name="Master E.R."/>
        </authorList>
    </citation>
    <scope>NUCLEOTIDE SEQUENCE [LARGE SCALE GENOMIC DNA]</scope>
    <source>
        <strain evidence="7 8">HHB-10118-sp</strain>
    </source>
</reference>
<dbReference type="InterPro" id="IPR011527">
    <property type="entry name" value="ABC1_TM_dom"/>
</dbReference>
<dbReference type="Gene3D" id="1.20.1560.10">
    <property type="entry name" value="ABC transporter type 1, transmembrane domain"/>
    <property type="match status" value="2"/>
</dbReference>
<dbReference type="InterPro" id="IPR036640">
    <property type="entry name" value="ABC1_TM_sf"/>
</dbReference>
<dbReference type="KEGG" id="pco:PHACADRAFT_201812"/>
<dbReference type="AlphaFoldDB" id="K5WGK4"/>
<dbReference type="Gene3D" id="3.40.50.300">
    <property type="entry name" value="P-loop containing nucleotide triphosphate hydrolases"/>
    <property type="match status" value="3"/>
</dbReference>
<dbReference type="HOGENOM" id="CLU_000604_84_3_1"/>
<accession>K5WGK4</accession>
<feature type="domain" description="ABC transporter" evidence="6">
    <location>
        <begin position="118"/>
        <end position="298"/>
    </location>
</feature>
<protein>
    <recommendedName>
        <fullName evidence="6">ABC transporter domain-containing protein</fullName>
    </recommendedName>
</protein>
<evidence type="ECO:0000313" key="8">
    <source>
        <dbReference type="Proteomes" id="UP000008370"/>
    </source>
</evidence>
<dbReference type="InterPro" id="IPR039421">
    <property type="entry name" value="Type_1_exporter"/>
</dbReference>
<dbReference type="GO" id="GO:0005524">
    <property type="term" value="F:ATP binding"/>
    <property type="evidence" value="ECO:0007669"/>
    <property type="project" value="InterPro"/>
</dbReference>
<comment type="subcellular location">
    <subcellularLocation>
        <location evidence="1">Membrane</location>
        <topology evidence="1">Multi-pass membrane protein</topology>
    </subcellularLocation>
</comment>